<evidence type="ECO:0000313" key="4">
    <source>
        <dbReference type="Proteomes" id="UP000018559"/>
    </source>
</evidence>
<reference evidence="3 4" key="1">
    <citation type="journal article" date="2014" name="Genome Announc.">
        <title>The Genome of the Predominant Equine Lactobacillus Species, Lactobacillus equi, Is Reflective of Its Lifestyle Adaptations to an Herbivorous Host.</title>
        <authorList>
            <person name="O'Donnell M.M."/>
            <person name="Harris H.M."/>
            <person name="O'Toole P.W."/>
            <person name="Ross R.P."/>
        </authorList>
    </citation>
    <scope>NUCLEOTIDE SEQUENCE [LARGE SCALE GENOMIC DNA]</scope>
    <source>
        <strain evidence="3 4">DPC 6820</strain>
    </source>
</reference>
<dbReference type="SUPFAM" id="SSF51735">
    <property type="entry name" value="NAD(P)-binding Rossmann-fold domains"/>
    <property type="match status" value="1"/>
</dbReference>
<name>V7I140_9LACO</name>
<sequence>MQKSQYDIEIEKILNRPLSLDYQAQATSLKDKTILLTGGAGNLGQTMCQELCDLGVKQLIVVDCDFLGAAKLRKYEQVKYFQYDICQQSQLADVFQKYQPQIVIHGAAQLEAPVVELLKTNVFGTYLLAQLAVLYGAEKFVLLSSKKAIAPKEMYPLSKSLSESVINLIGQEQRQLKWEILRLPKLLETKSTTLSLYENADFKGRKQWILHPAVKKEVVTLREATITCLNSLEKENSTTLRCLEARFIFDRLILHQGQAPQHKLTYTDLGMLWWTMENRPTDLERVVKELLKGDKE</sequence>
<proteinExistence type="inferred from homology"/>
<dbReference type="Proteomes" id="UP000018559">
    <property type="component" value="Unassembled WGS sequence"/>
</dbReference>
<organism evidence="3 4">
    <name type="scientific">Ligilactobacillus equi DPC 6820</name>
    <dbReference type="NCBI Taxonomy" id="1392007"/>
    <lineage>
        <taxon>Bacteria</taxon>
        <taxon>Bacillati</taxon>
        <taxon>Bacillota</taxon>
        <taxon>Bacilli</taxon>
        <taxon>Lactobacillales</taxon>
        <taxon>Lactobacillaceae</taxon>
        <taxon>Ligilactobacillus</taxon>
    </lineage>
</organism>
<feature type="domain" description="Polysaccharide biosynthesis protein CapD-like" evidence="2">
    <location>
        <begin position="34"/>
        <end position="236"/>
    </location>
</feature>
<evidence type="ECO:0000259" key="2">
    <source>
        <dbReference type="Pfam" id="PF02719"/>
    </source>
</evidence>
<dbReference type="InterPro" id="IPR036291">
    <property type="entry name" value="NAD(P)-bd_dom_sf"/>
</dbReference>
<dbReference type="AlphaFoldDB" id="V7I140"/>
<dbReference type="RefSeq" id="WP_023858797.1">
    <property type="nucleotide sequence ID" value="NZ_AWWH01000028.1"/>
</dbReference>
<dbReference type="PANTHER" id="PTHR43318">
    <property type="entry name" value="UDP-N-ACETYLGLUCOSAMINE 4,6-DEHYDRATASE"/>
    <property type="match status" value="1"/>
</dbReference>
<dbReference type="Pfam" id="PF02719">
    <property type="entry name" value="Polysacc_synt_2"/>
    <property type="match status" value="1"/>
</dbReference>
<dbReference type="PATRIC" id="fig|1392007.3.peg.200"/>
<accession>V7I140</accession>
<gene>
    <name evidence="3" type="ORF">LEQ_1667</name>
</gene>
<evidence type="ECO:0000256" key="1">
    <source>
        <dbReference type="ARBA" id="ARBA00007430"/>
    </source>
</evidence>
<comment type="similarity">
    <text evidence="1">Belongs to the polysaccharide synthase family.</text>
</comment>
<keyword evidence="4" id="KW-1185">Reference proteome</keyword>
<dbReference type="PANTHER" id="PTHR43318:SF1">
    <property type="entry name" value="POLYSACCHARIDE BIOSYNTHESIS PROTEIN EPSC-RELATED"/>
    <property type="match status" value="1"/>
</dbReference>
<dbReference type="Gene3D" id="3.40.50.720">
    <property type="entry name" value="NAD(P)-binding Rossmann-like Domain"/>
    <property type="match status" value="1"/>
</dbReference>
<dbReference type="InterPro" id="IPR051203">
    <property type="entry name" value="Polysaccharide_Synthase-Rel"/>
</dbReference>
<dbReference type="EMBL" id="AWWH01000028">
    <property type="protein sequence ID" value="ETA74976.1"/>
    <property type="molecule type" value="Genomic_DNA"/>
</dbReference>
<comment type="caution">
    <text evidence="3">The sequence shown here is derived from an EMBL/GenBank/DDBJ whole genome shotgun (WGS) entry which is preliminary data.</text>
</comment>
<evidence type="ECO:0000313" key="3">
    <source>
        <dbReference type="EMBL" id="ETA74976.1"/>
    </source>
</evidence>
<protein>
    <submittedName>
        <fullName evidence="3">Putative capsular polysaccharide biosynthesis protein</fullName>
    </submittedName>
</protein>
<dbReference type="InterPro" id="IPR003869">
    <property type="entry name" value="Polysac_CapD-like"/>
</dbReference>